<evidence type="ECO:0000313" key="1">
    <source>
        <dbReference type="EMBL" id="SEK14586.1"/>
    </source>
</evidence>
<gene>
    <name evidence="1" type="ORF">SAMN05216550_12966</name>
</gene>
<dbReference type="GO" id="GO:0009312">
    <property type="term" value="P:oligosaccharide biosynthetic process"/>
    <property type="evidence" value="ECO:0007669"/>
    <property type="project" value="InterPro"/>
</dbReference>
<reference evidence="1 2" key="1">
    <citation type="submission" date="2016-10" db="EMBL/GenBank/DDBJ databases">
        <authorList>
            <person name="Varghese N."/>
            <person name="Submissions S."/>
        </authorList>
    </citation>
    <scope>NUCLEOTIDE SEQUENCE [LARGE SCALE GENOMIC DNA]</scope>
    <source>
        <strain evidence="1 2">LMG 22274</strain>
    </source>
</reference>
<proteinExistence type="predicted"/>
<dbReference type="Proteomes" id="UP000183529">
    <property type="component" value="Unassembled WGS sequence"/>
</dbReference>
<dbReference type="EMBL" id="FNZM01000029">
    <property type="protein sequence ID" value="SEK14586.1"/>
    <property type="molecule type" value="Genomic_DNA"/>
</dbReference>
<name>A0AAQ1GNJ4_9BURK</name>
<comment type="caution">
    <text evidence="1">The sequence shown here is derived from an EMBL/GenBank/DDBJ whole genome shotgun (WGS) entry which is preliminary data.</text>
</comment>
<protein>
    <submittedName>
        <fullName evidence="1">Nodulation protein S (NodS)</fullName>
    </submittedName>
</protein>
<dbReference type="SUPFAM" id="SSF53335">
    <property type="entry name" value="S-adenosyl-L-methionine-dependent methyltransferases"/>
    <property type="match status" value="1"/>
</dbReference>
<dbReference type="GO" id="GO:0008757">
    <property type="term" value="F:S-adenosylmethionine-dependent methyltransferase activity"/>
    <property type="evidence" value="ECO:0007669"/>
    <property type="project" value="InterPro"/>
</dbReference>
<organism evidence="1 2">
    <name type="scientific">Paraburkholderia tropica</name>
    <dbReference type="NCBI Taxonomy" id="92647"/>
    <lineage>
        <taxon>Bacteria</taxon>
        <taxon>Pseudomonadati</taxon>
        <taxon>Pseudomonadota</taxon>
        <taxon>Betaproteobacteria</taxon>
        <taxon>Burkholderiales</taxon>
        <taxon>Burkholderiaceae</taxon>
        <taxon>Paraburkholderia</taxon>
    </lineage>
</organism>
<dbReference type="Gene3D" id="3.40.50.150">
    <property type="entry name" value="Vaccinia Virus protein VP39"/>
    <property type="match status" value="1"/>
</dbReference>
<dbReference type="AlphaFoldDB" id="A0AAQ1GNJ4"/>
<sequence>MQTRRDEAAARFDAAFQLDSDPWRYRTSWYEARKRALMVAALPRAKYRRGFEPACATGELSALLADRCDELLCADFAPRAVSLTRQRLDDWPAAQVETRAMPQDWPAGRFDLIVISEFAYYLDEARCRALARLACSSLDADGALLCCHWRHHADDFLITGNAVHSLFRESAHAASLQHAVHVDDADFTLDVWCADQLSVAERASLMSRSRGENDAP</sequence>
<accession>A0AAQ1GNJ4</accession>
<evidence type="ECO:0000313" key="2">
    <source>
        <dbReference type="Proteomes" id="UP000183529"/>
    </source>
</evidence>
<dbReference type="RefSeq" id="WP_074987416.1">
    <property type="nucleotide sequence ID" value="NZ_CADFGN010000012.1"/>
</dbReference>
<dbReference type="InterPro" id="IPR008715">
    <property type="entry name" value="SAM-MeTfrase_NodS-like"/>
</dbReference>
<dbReference type="Pfam" id="PF05401">
    <property type="entry name" value="NodS"/>
    <property type="match status" value="1"/>
</dbReference>
<dbReference type="InterPro" id="IPR029063">
    <property type="entry name" value="SAM-dependent_MTases_sf"/>
</dbReference>